<dbReference type="OrthoDB" id="5876511at2759"/>
<evidence type="ECO:0000313" key="4">
    <source>
        <dbReference type="WBParaSite" id="HPBE_0001827701-mRNA-1"/>
    </source>
</evidence>
<dbReference type="Proteomes" id="UP000050761">
    <property type="component" value="Unassembled WGS sequence"/>
</dbReference>
<reference evidence="2 3" key="1">
    <citation type="submission" date="2018-11" db="EMBL/GenBank/DDBJ databases">
        <authorList>
            <consortium name="Pathogen Informatics"/>
        </authorList>
    </citation>
    <scope>NUCLEOTIDE SEQUENCE [LARGE SCALE GENOMIC DNA]</scope>
</reference>
<protein>
    <submittedName>
        <fullName evidence="4">IBR domain-containing protein</fullName>
    </submittedName>
</protein>
<feature type="region of interest" description="Disordered" evidence="1">
    <location>
        <begin position="1"/>
        <end position="39"/>
    </location>
</feature>
<dbReference type="WBParaSite" id="HPBE_0001827701-mRNA-1">
    <property type="protein sequence ID" value="HPBE_0001827701-mRNA-1"/>
    <property type="gene ID" value="HPBE_0001827701"/>
</dbReference>
<dbReference type="AlphaFoldDB" id="A0A183G8Q5"/>
<reference evidence="4" key="2">
    <citation type="submission" date="2019-09" db="UniProtKB">
        <authorList>
            <consortium name="WormBaseParasite"/>
        </authorList>
    </citation>
    <scope>IDENTIFICATION</scope>
</reference>
<evidence type="ECO:0000313" key="3">
    <source>
        <dbReference type="Proteomes" id="UP000050761"/>
    </source>
</evidence>
<dbReference type="EMBL" id="UZAH01030576">
    <property type="protein sequence ID" value="VDP11023.1"/>
    <property type="molecule type" value="Genomic_DNA"/>
</dbReference>
<gene>
    <name evidence="2" type="ORF">HPBE_LOCUS18276</name>
</gene>
<sequence length="190" mass="22367">MTHPKTRSTTRCAGRGPTRTFEIVQEQPPPLADDNDDGDVEDEFEIIRDNIDFIEGIEEGDGIEPMDDDEEELRNAAERSMRCRLIEEEIRQTPSKALRISRTSYDLEKKLCSRNFERGMIKRGEDERTTRSVYCGRIGYYYSDSCVVFQNSVDRRRILREENRCDKCLDINSTRHECRWTYSSCYYCKT</sequence>
<accession>A0A3P8EPK5</accession>
<keyword evidence="3" id="KW-1185">Reference proteome</keyword>
<name>A0A183G8Q5_HELPZ</name>
<evidence type="ECO:0000256" key="1">
    <source>
        <dbReference type="SAM" id="MobiDB-lite"/>
    </source>
</evidence>
<organism evidence="3 4">
    <name type="scientific">Heligmosomoides polygyrus</name>
    <name type="common">Parasitic roundworm</name>
    <dbReference type="NCBI Taxonomy" id="6339"/>
    <lineage>
        <taxon>Eukaryota</taxon>
        <taxon>Metazoa</taxon>
        <taxon>Ecdysozoa</taxon>
        <taxon>Nematoda</taxon>
        <taxon>Chromadorea</taxon>
        <taxon>Rhabditida</taxon>
        <taxon>Rhabditina</taxon>
        <taxon>Rhabditomorpha</taxon>
        <taxon>Strongyloidea</taxon>
        <taxon>Heligmosomidae</taxon>
        <taxon>Heligmosomoides</taxon>
    </lineage>
</organism>
<proteinExistence type="predicted"/>
<evidence type="ECO:0000313" key="2">
    <source>
        <dbReference type="EMBL" id="VDP11023.1"/>
    </source>
</evidence>
<accession>A0A183G8Q5</accession>